<dbReference type="Pfam" id="PF23961">
    <property type="entry name" value="Phage_tail_terminator_9"/>
    <property type="match status" value="1"/>
</dbReference>
<proteinExistence type="predicted"/>
<evidence type="ECO:0000313" key="2">
    <source>
        <dbReference type="EMBL" id="VEB99944.1"/>
    </source>
</evidence>
<protein>
    <recommendedName>
        <fullName evidence="1">Phage neck terminator protein gp12-like domain-containing protein</fullName>
    </recommendedName>
</protein>
<sequence length="183" mass="20518">MTAALSIKEIDLLIPLQAFLMEITGLDIDHVLKGQQNLTPMPLENFIIMTPLRQVGLSTNRMVYDDNGVFGEGKQLNSRTTQWPCQIDCYGEGAANLATVIATLTRSDYSCEWFRANGGILSPSHCTEPHQTTMINGEQQYEDRWTMEFVAQYDPVVTIRQDFMKEINVGIVAADIKFPPESA</sequence>
<gene>
    <name evidence="2" type="ORF">NCTC11466_03484</name>
</gene>
<dbReference type="InterPro" id="IPR057087">
    <property type="entry name" value="Gp12-like"/>
</dbReference>
<evidence type="ECO:0000259" key="1">
    <source>
        <dbReference type="Pfam" id="PF23961"/>
    </source>
</evidence>
<dbReference type="RefSeq" id="WP_232012235.1">
    <property type="nucleotide sequence ID" value="NZ_LR134201.1"/>
</dbReference>
<dbReference type="KEGG" id="clap:NCTC11466_03484"/>
<dbReference type="EMBL" id="LR134201">
    <property type="protein sequence ID" value="VEB99944.1"/>
    <property type="molecule type" value="Genomic_DNA"/>
</dbReference>
<dbReference type="AlphaFoldDB" id="A0A3S4MHE2"/>
<name>A0A3S4MHE2_9ENTR</name>
<keyword evidence="3" id="KW-1185">Reference proteome</keyword>
<feature type="domain" description="Phage neck terminator protein gp12-like" evidence="1">
    <location>
        <begin position="16"/>
        <end position="170"/>
    </location>
</feature>
<organism evidence="2 3">
    <name type="scientific">Cedecea lapagei</name>
    <dbReference type="NCBI Taxonomy" id="158823"/>
    <lineage>
        <taxon>Bacteria</taxon>
        <taxon>Pseudomonadati</taxon>
        <taxon>Pseudomonadota</taxon>
        <taxon>Gammaproteobacteria</taxon>
        <taxon>Enterobacterales</taxon>
        <taxon>Enterobacteriaceae</taxon>
        <taxon>Cedecea</taxon>
    </lineage>
</organism>
<evidence type="ECO:0000313" key="3">
    <source>
        <dbReference type="Proteomes" id="UP000274122"/>
    </source>
</evidence>
<dbReference type="NCBIfam" id="NF047498">
    <property type="entry name" value="LIC_12616_fam"/>
    <property type="match status" value="1"/>
</dbReference>
<accession>A0A3S4MHE2</accession>
<dbReference type="Proteomes" id="UP000274122">
    <property type="component" value="Chromosome"/>
</dbReference>
<reference evidence="2 3" key="1">
    <citation type="submission" date="2018-12" db="EMBL/GenBank/DDBJ databases">
        <authorList>
            <consortium name="Pathogen Informatics"/>
        </authorList>
    </citation>
    <scope>NUCLEOTIDE SEQUENCE [LARGE SCALE GENOMIC DNA]</scope>
    <source>
        <strain evidence="2 3">NCTC11466</strain>
    </source>
</reference>